<dbReference type="Gene3D" id="3.40.140.10">
    <property type="entry name" value="Cytidine Deaminase, domain 2"/>
    <property type="match status" value="1"/>
</dbReference>
<evidence type="ECO:0000256" key="4">
    <source>
        <dbReference type="ARBA" id="ARBA00022833"/>
    </source>
</evidence>
<keyword evidence="1" id="KW-0645">Protease</keyword>
<protein>
    <submittedName>
        <fullName evidence="7">M67 family metallopeptidase</fullName>
    </submittedName>
</protein>
<evidence type="ECO:0000256" key="1">
    <source>
        <dbReference type="ARBA" id="ARBA00022670"/>
    </source>
</evidence>
<keyword evidence="4" id="KW-0862">Zinc</keyword>
<dbReference type="InterPro" id="IPR028090">
    <property type="entry name" value="JAB_dom_prok"/>
</dbReference>
<reference evidence="7 8" key="1">
    <citation type="journal article" date="2019" name="Int. J. Syst. Evol. Microbiol.">
        <title>The Global Catalogue of Microorganisms (GCM) 10K type strain sequencing project: providing services to taxonomists for standard genome sequencing and annotation.</title>
        <authorList>
            <consortium name="The Broad Institute Genomics Platform"/>
            <consortium name="The Broad Institute Genome Sequencing Center for Infectious Disease"/>
            <person name="Wu L."/>
            <person name="Ma J."/>
        </authorList>
    </citation>
    <scope>NUCLEOTIDE SEQUENCE [LARGE SCALE GENOMIC DNA]</scope>
    <source>
        <strain evidence="7 8">JCM 11117</strain>
    </source>
</reference>
<proteinExistence type="predicted"/>
<evidence type="ECO:0000256" key="3">
    <source>
        <dbReference type="ARBA" id="ARBA00022801"/>
    </source>
</evidence>
<dbReference type="SUPFAM" id="SSF102712">
    <property type="entry name" value="JAB1/MPN domain"/>
    <property type="match status" value="1"/>
</dbReference>
<dbReference type="PROSITE" id="PS50249">
    <property type="entry name" value="MPN"/>
    <property type="match status" value="1"/>
</dbReference>
<dbReference type="Pfam" id="PF14464">
    <property type="entry name" value="Prok-JAB"/>
    <property type="match status" value="1"/>
</dbReference>
<evidence type="ECO:0000313" key="8">
    <source>
        <dbReference type="Proteomes" id="UP001499967"/>
    </source>
</evidence>
<evidence type="ECO:0000259" key="6">
    <source>
        <dbReference type="PROSITE" id="PS50249"/>
    </source>
</evidence>
<dbReference type="PANTHER" id="PTHR34858">
    <property type="entry name" value="CYSO-CYSTEINE PEPTIDASE"/>
    <property type="match status" value="1"/>
</dbReference>
<dbReference type="PANTHER" id="PTHR34858:SF1">
    <property type="entry name" value="CYSO-CYSTEINE PEPTIDASE"/>
    <property type="match status" value="1"/>
</dbReference>
<evidence type="ECO:0000313" key="7">
    <source>
        <dbReference type="EMBL" id="GAA0898616.1"/>
    </source>
</evidence>
<dbReference type="InterPro" id="IPR000555">
    <property type="entry name" value="JAMM/MPN+_dom"/>
</dbReference>
<keyword evidence="8" id="KW-1185">Reference proteome</keyword>
<dbReference type="InterPro" id="IPR037518">
    <property type="entry name" value="MPN"/>
</dbReference>
<evidence type="ECO:0000256" key="2">
    <source>
        <dbReference type="ARBA" id="ARBA00022723"/>
    </source>
</evidence>
<keyword evidence="2" id="KW-0479">Metal-binding</keyword>
<dbReference type="Proteomes" id="UP001499967">
    <property type="component" value="Unassembled WGS sequence"/>
</dbReference>
<sequence>MDAERRLDAVLVIRADLVEDVMAHAREEHPHEACGIIAGPEGAERPERFIRMVNAAKPSGDEAAEAEERALRSVVLSGDHAEYQGEQRSSTTYYTFDRKERLRVNDEMDDRDEWPVVIYHSHTRSPAYPSQVDIDYASGPLSDPRIHYVIVSTREGAPPTVGEYEFRSFRIVDGEVTEEDVEVVESYMFSHTGADDVPDRA</sequence>
<keyword evidence="3" id="KW-0378">Hydrolase</keyword>
<dbReference type="InterPro" id="IPR051929">
    <property type="entry name" value="VirAsm_ModProt"/>
</dbReference>
<gene>
    <name evidence="7" type="ORF">GCM10009559_61480</name>
</gene>
<keyword evidence="5" id="KW-0482">Metalloprotease</keyword>
<name>A0ABN1N9F0_9PSEU</name>
<dbReference type="CDD" id="cd08070">
    <property type="entry name" value="MPN_like"/>
    <property type="match status" value="1"/>
</dbReference>
<organism evidence="7 8">
    <name type="scientific">Pseudonocardia zijingensis</name>
    <dbReference type="NCBI Taxonomy" id="153376"/>
    <lineage>
        <taxon>Bacteria</taxon>
        <taxon>Bacillati</taxon>
        <taxon>Actinomycetota</taxon>
        <taxon>Actinomycetes</taxon>
        <taxon>Pseudonocardiales</taxon>
        <taxon>Pseudonocardiaceae</taxon>
        <taxon>Pseudonocardia</taxon>
    </lineage>
</organism>
<feature type="domain" description="MPN" evidence="6">
    <location>
        <begin position="11"/>
        <end position="170"/>
    </location>
</feature>
<evidence type="ECO:0000256" key="5">
    <source>
        <dbReference type="ARBA" id="ARBA00023049"/>
    </source>
</evidence>
<comment type="caution">
    <text evidence="7">The sequence shown here is derived from an EMBL/GenBank/DDBJ whole genome shotgun (WGS) entry which is preliminary data.</text>
</comment>
<dbReference type="SMART" id="SM00232">
    <property type="entry name" value="JAB_MPN"/>
    <property type="match status" value="1"/>
</dbReference>
<accession>A0ABN1N9F0</accession>
<dbReference type="EMBL" id="BAAAHP010000196">
    <property type="protein sequence ID" value="GAA0898616.1"/>
    <property type="molecule type" value="Genomic_DNA"/>
</dbReference>